<dbReference type="PANTHER" id="PTHR34847">
    <property type="entry name" value="NODULATION PROTEIN U"/>
    <property type="match status" value="1"/>
</dbReference>
<dbReference type="GO" id="GO:0003824">
    <property type="term" value="F:catalytic activity"/>
    <property type="evidence" value="ECO:0007669"/>
    <property type="project" value="InterPro"/>
</dbReference>
<dbReference type="AlphaFoldDB" id="A0A382F0Q7"/>
<evidence type="ECO:0000259" key="3">
    <source>
        <dbReference type="Pfam" id="PF16861"/>
    </source>
</evidence>
<feature type="domain" description="Carbamoyltransferase" evidence="2">
    <location>
        <begin position="4"/>
        <end position="183"/>
    </location>
</feature>
<organism evidence="4">
    <name type="scientific">marine metagenome</name>
    <dbReference type="NCBI Taxonomy" id="408172"/>
    <lineage>
        <taxon>unclassified sequences</taxon>
        <taxon>metagenomes</taxon>
        <taxon>ecological metagenomes</taxon>
    </lineage>
</organism>
<evidence type="ECO:0000256" key="1">
    <source>
        <dbReference type="ARBA" id="ARBA00006129"/>
    </source>
</evidence>
<dbReference type="InterPro" id="IPR038152">
    <property type="entry name" value="Carbam_trans_C_sf"/>
</dbReference>
<dbReference type="Gene3D" id="3.90.870.20">
    <property type="entry name" value="Carbamoyltransferase, C-terminal domain"/>
    <property type="match status" value="1"/>
</dbReference>
<evidence type="ECO:0000259" key="2">
    <source>
        <dbReference type="Pfam" id="PF02543"/>
    </source>
</evidence>
<feature type="domain" description="Carbamoyltransferase C-terminal" evidence="3">
    <location>
        <begin position="235"/>
        <end position="401"/>
    </location>
</feature>
<comment type="similarity">
    <text evidence="1">Belongs to the NodU/CmcH family.</text>
</comment>
<protein>
    <recommendedName>
        <fullName evidence="5">Carbamoyltransferase domain-containing protein</fullName>
    </recommendedName>
</protein>
<dbReference type="PANTHER" id="PTHR34847:SF1">
    <property type="entry name" value="NODULATION PROTEIN U"/>
    <property type="match status" value="1"/>
</dbReference>
<gene>
    <name evidence="4" type="ORF">METZ01_LOCUS209450</name>
</gene>
<proteinExistence type="inferred from homology"/>
<dbReference type="Pfam" id="PF02543">
    <property type="entry name" value="Carbam_trans_N"/>
    <property type="match status" value="1"/>
</dbReference>
<accession>A0A382F0Q7</accession>
<dbReference type="InterPro" id="IPR051338">
    <property type="entry name" value="NodU/CmcH_Carbamoyltrnsfr"/>
</dbReference>
<dbReference type="Gene3D" id="3.30.420.40">
    <property type="match status" value="1"/>
</dbReference>
<dbReference type="InterPro" id="IPR031730">
    <property type="entry name" value="Carbam_trans_C"/>
</dbReference>
<evidence type="ECO:0008006" key="5">
    <source>
        <dbReference type="Google" id="ProtNLM"/>
    </source>
</evidence>
<name>A0A382F0Q7_9ZZZZ</name>
<dbReference type="InterPro" id="IPR003696">
    <property type="entry name" value="Carbtransf_dom"/>
</dbReference>
<dbReference type="SUPFAM" id="SSF53067">
    <property type="entry name" value="Actin-like ATPase domain"/>
    <property type="match status" value="1"/>
</dbReference>
<dbReference type="Pfam" id="PF16861">
    <property type="entry name" value="Carbam_trans_C"/>
    <property type="match status" value="1"/>
</dbReference>
<reference evidence="4" key="1">
    <citation type="submission" date="2018-05" db="EMBL/GenBank/DDBJ databases">
        <authorList>
            <person name="Lanie J.A."/>
            <person name="Ng W.-L."/>
            <person name="Kazmierczak K.M."/>
            <person name="Andrzejewski T.M."/>
            <person name="Davidsen T.M."/>
            <person name="Wayne K.J."/>
            <person name="Tettelin H."/>
            <person name="Glass J.I."/>
            <person name="Rusch D."/>
            <person name="Podicherti R."/>
            <person name="Tsui H.-C.T."/>
            <person name="Winkler M.E."/>
        </authorList>
    </citation>
    <scope>NUCLEOTIDE SEQUENCE</scope>
</reference>
<evidence type="ECO:0000313" key="4">
    <source>
        <dbReference type="EMBL" id="SVB56596.1"/>
    </source>
</evidence>
<dbReference type="InterPro" id="IPR043129">
    <property type="entry name" value="ATPase_NBD"/>
</dbReference>
<dbReference type="EMBL" id="UINC01047383">
    <property type="protein sequence ID" value="SVB56596.1"/>
    <property type="molecule type" value="Genomic_DNA"/>
</dbReference>
<sequence>MSIYTIDDKYNIKKLWTNFYPHSIGLFYSTITDYLGFEINEGEFKVMSLSSYGKPLYENKLKEIFDINSFEINMNYFEFNKNPNKSFSKKFSDIFGEPYLNINLKENFKKYADIASSAQSILELTMKNLLENAIKLSGKKKIVLTGGVALNCKMIHNLSKQDLFEELIVPPSPGDSGSAIGAANFAYLNDKKTNTLDLNTIFLGPEKKIINKEIDKENLFLKINSTDNFLDEATNKIINGEIIASYYEKTEIGPRSLGNTSIFCDAKNKDLVKNLNLNIKKRDFFQPLAPILLDEDFEKYFSISENIKKNLEWMGTLCNANEQLYNNYSSIIHVDGTCRTQIVKDKNSLTYKILQNLKKKGSDILVNTSFNISKDPIVFDLFDVYVNMKRMNINFILMDDGFYKIKNI</sequence>